<dbReference type="Proteomes" id="UP000269693">
    <property type="component" value="Chromosome"/>
</dbReference>
<proteinExistence type="predicted"/>
<reference evidence="1 2" key="1">
    <citation type="submission" date="2018-09" db="EMBL/GenBank/DDBJ databases">
        <title>Insights into the microbiota of Asian seabass (Lates calcarifer) with tenacibaculosis symptoms and description of sp. nov. Tenacibaculum singaporense.</title>
        <authorList>
            <person name="Miyake S."/>
            <person name="Soh M."/>
            <person name="Azman M.N."/>
            <person name="Ngoh S.Y."/>
            <person name="Orban L."/>
            <person name="Seedorf H."/>
        </authorList>
    </citation>
    <scope>NUCLEOTIDE SEQUENCE [LARGE SCALE GENOMIC DNA]</scope>
    <source>
        <strain evidence="1 2">DSM 13764</strain>
    </source>
</reference>
<evidence type="ECO:0000313" key="2">
    <source>
        <dbReference type="Proteomes" id="UP000269693"/>
    </source>
</evidence>
<evidence type="ECO:0000313" key="1">
    <source>
        <dbReference type="EMBL" id="AZJ33481.1"/>
    </source>
</evidence>
<organism evidence="1 2">
    <name type="scientific">Tenacibaculum mesophilum</name>
    <dbReference type="NCBI Taxonomy" id="104268"/>
    <lineage>
        <taxon>Bacteria</taxon>
        <taxon>Pseudomonadati</taxon>
        <taxon>Bacteroidota</taxon>
        <taxon>Flavobacteriia</taxon>
        <taxon>Flavobacteriales</taxon>
        <taxon>Flavobacteriaceae</taxon>
        <taxon>Tenacibaculum</taxon>
    </lineage>
</organism>
<name>A0ABM7CI99_9FLAO</name>
<sequence>MYYPNKKQIILTFILKMELHLNKLNRKSTFLLIKYNKRWLLLGYTQIIKQKNQHYYQYNSVKHNQMGTN</sequence>
<protein>
    <submittedName>
        <fullName evidence="1">Uncharacterized protein</fullName>
    </submittedName>
</protein>
<accession>A0ABM7CI99</accession>
<keyword evidence="2" id="KW-1185">Reference proteome</keyword>
<gene>
    <name evidence="1" type="ORF">D6200_13265</name>
</gene>
<dbReference type="EMBL" id="CP032544">
    <property type="protein sequence ID" value="AZJ33481.1"/>
    <property type="molecule type" value="Genomic_DNA"/>
</dbReference>